<sequence length="145" mass="15618">MWKLRRSAERLEGVSIPTQVTVLLNAALWGAYSVLTDAFWVGAAGLVNAPLAVLTIVVVRRSRAGGPHVDLGPLPRPADLAPDALRRAEPLDEHGVVRDQHGVVRDQHRAVRADDSDVVGRLAQVGPRVQGEPGQVDDDARRPPP</sequence>
<dbReference type="EMBL" id="JABCJJ010000033">
    <property type="protein sequence ID" value="NMR21384.1"/>
    <property type="molecule type" value="Genomic_DNA"/>
</dbReference>
<evidence type="ECO:0000256" key="1">
    <source>
        <dbReference type="SAM" id="MobiDB-lite"/>
    </source>
</evidence>
<evidence type="ECO:0000256" key="2">
    <source>
        <dbReference type="SAM" id="Phobius"/>
    </source>
</evidence>
<protein>
    <submittedName>
        <fullName evidence="3">Uncharacterized protein</fullName>
    </submittedName>
</protein>
<organism evidence="3 4">
    <name type="scientific">Cellulomonas fimi</name>
    <dbReference type="NCBI Taxonomy" id="1708"/>
    <lineage>
        <taxon>Bacteria</taxon>
        <taxon>Bacillati</taxon>
        <taxon>Actinomycetota</taxon>
        <taxon>Actinomycetes</taxon>
        <taxon>Micrococcales</taxon>
        <taxon>Cellulomonadaceae</taxon>
        <taxon>Cellulomonas</taxon>
    </lineage>
</organism>
<gene>
    <name evidence="3" type="ORF">HIR71_14365</name>
</gene>
<feature type="transmembrane region" description="Helical" evidence="2">
    <location>
        <begin position="12"/>
        <end position="32"/>
    </location>
</feature>
<reference evidence="3 4" key="1">
    <citation type="submission" date="2020-04" db="EMBL/GenBank/DDBJ databases">
        <title>Sequencing and Assembly of C. fimi.</title>
        <authorList>
            <person name="Ramsey A.R."/>
        </authorList>
    </citation>
    <scope>NUCLEOTIDE SEQUENCE [LARGE SCALE GENOMIC DNA]</scope>
    <source>
        <strain evidence="3 4">SB</strain>
    </source>
</reference>
<feature type="region of interest" description="Disordered" evidence="1">
    <location>
        <begin position="115"/>
        <end position="145"/>
    </location>
</feature>
<dbReference type="AlphaFoldDB" id="A0A7Y0M0N4"/>
<evidence type="ECO:0000313" key="3">
    <source>
        <dbReference type="EMBL" id="NMR21384.1"/>
    </source>
</evidence>
<proteinExistence type="predicted"/>
<keyword evidence="2" id="KW-0812">Transmembrane</keyword>
<comment type="caution">
    <text evidence="3">The sequence shown here is derived from an EMBL/GenBank/DDBJ whole genome shotgun (WGS) entry which is preliminary data.</text>
</comment>
<feature type="region of interest" description="Disordered" evidence="1">
    <location>
        <begin position="91"/>
        <end position="110"/>
    </location>
</feature>
<keyword evidence="2" id="KW-0472">Membrane</keyword>
<feature type="transmembrane region" description="Helical" evidence="2">
    <location>
        <begin position="38"/>
        <end position="59"/>
    </location>
</feature>
<dbReference type="Proteomes" id="UP000562124">
    <property type="component" value="Unassembled WGS sequence"/>
</dbReference>
<evidence type="ECO:0000313" key="4">
    <source>
        <dbReference type="Proteomes" id="UP000562124"/>
    </source>
</evidence>
<accession>A0A7Y0M0N4</accession>
<keyword evidence="4" id="KW-1185">Reference proteome</keyword>
<name>A0A7Y0M0N4_CELFI</name>
<dbReference type="RefSeq" id="WP_169325757.1">
    <property type="nucleotide sequence ID" value="NZ_JABCJJ010000033.1"/>
</dbReference>
<keyword evidence="2" id="KW-1133">Transmembrane helix</keyword>